<evidence type="ECO:0000259" key="3">
    <source>
        <dbReference type="Pfam" id="PF07261"/>
    </source>
</evidence>
<gene>
    <name evidence="4" type="ORF">Dm11a5_0825</name>
</gene>
<evidence type="ECO:0000256" key="1">
    <source>
        <dbReference type="ARBA" id="ARBA00093462"/>
    </source>
</evidence>
<dbReference type="Gene3D" id="1.10.10.630">
    <property type="entry name" value="DnaD domain-like"/>
    <property type="match status" value="1"/>
</dbReference>
<dbReference type="OrthoDB" id="1007147at2"/>
<feature type="region of interest" description="Disordered" evidence="2">
    <location>
        <begin position="136"/>
        <end position="161"/>
    </location>
</feature>
<dbReference type="Pfam" id="PF07261">
    <property type="entry name" value="DnaB_2"/>
    <property type="match status" value="1"/>
</dbReference>
<sequence>MGRNQNNTMEYFPHIAEPGKTIYILEEKFGNDGYAFWFKILELLCRAENHYLDCSDPTTWQYLLAKTRVDEISGEKMLVLLSFLGQIDQELWEHHKVIWCQKLVNNFAEVYAKRKRPLPTRPVLDNKEHISVPEIHENKDNWGENDSKPAFPPQKSEQNNISVPEMRQSKVNKSKVNNIINTPLPPFTGGADGVGFSEKAVDKNTGEILEDYPAKDTQGITPLKNSSGPPATDNSPDELAAKITKAYKENIGPINGMIADGIRDWLSNFPAEWVLEAIREAVLNGVRKPKYINAVLENWNSNGFKAKPKDKDAPQADIQPDMVRSSIENQISIRVHKEAVFNEKTGKRESLDSIRARVRREVEAEYTEAGCGSNV</sequence>
<feature type="compositionally biased region" description="Basic and acidic residues" evidence="2">
    <location>
        <begin position="136"/>
        <end position="147"/>
    </location>
</feature>
<dbReference type="NCBIfam" id="TIGR01446">
    <property type="entry name" value="DnaD_dom"/>
    <property type="match status" value="1"/>
</dbReference>
<organism evidence="4 5">
    <name type="scientific">Dehalococcoides mccartyi</name>
    <dbReference type="NCBI Taxonomy" id="61435"/>
    <lineage>
        <taxon>Bacteria</taxon>
        <taxon>Bacillati</taxon>
        <taxon>Chloroflexota</taxon>
        <taxon>Dehalococcoidia</taxon>
        <taxon>Dehalococcoidales</taxon>
        <taxon>Dehalococcoidaceae</taxon>
        <taxon>Dehalococcoides</taxon>
    </lineage>
</organism>
<evidence type="ECO:0000256" key="2">
    <source>
        <dbReference type="SAM" id="MobiDB-lite"/>
    </source>
</evidence>
<feature type="region of interest" description="Disordered" evidence="2">
    <location>
        <begin position="216"/>
        <end position="235"/>
    </location>
</feature>
<dbReference type="AlphaFoldDB" id="A0A142VAM1"/>
<proteinExistence type="inferred from homology"/>
<dbReference type="SUPFAM" id="SSF158499">
    <property type="entry name" value="DnaD domain-like"/>
    <property type="match status" value="1"/>
</dbReference>
<evidence type="ECO:0000313" key="5">
    <source>
        <dbReference type="Proteomes" id="UP000076394"/>
    </source>
</evidence>
<dbReference type="RefSeq" id="WP_015407776.1">
    <property type="nucleotide sequence ID" value="NZ_CP011127.1"/>
</dbReference>
<dbReference type="EMBL" id="CP011127">
    <property type="protein sequence ID" value="AMU86651.1"/>
    <property type="molecule type" value="Genomic_DNA"/>
</dbReference>
<reference evidence="4 5" key="1">
    <citation type="submission" date="2015-03" db="EMBL/GenBank/DDBJ databases">
        <title>Genomic characterization of Dehalococcoides mccartyi strain 11a5, an unusal plasmid-containing chloroethene dechlorinator.</title>
        <authorList>
            <person name="Zhao S."/>
            <person name="Ding C."/>
            <person name="He J."/>
        </authorList>
    </citation>
    <scope>NUCLEOTIDE SEQUENCE [LARGE SCALE GENOMIC DNA]</scope>
    <source>
        <strain evidence="4 5">11a5</strain>
    </source>
</reference>
<accession>A0A142VAM1</accession>
<dbReference type="InterPro" id="IPR006343">
    <property type="entry name" value="DnaB/C_C"/>
</dbReference>
<comment type="similarity">
    <text evidence="1">Belongs to the DnaB/DnaD family.</text>
</comment>
<feature type="compositionally biased region" description="Polar residues" evidence="2">
    <location>
        <begin position="218"/>
        <end position="234"/>
    </location>
</feature>
<evidence type="ECO:0000313" key="4">
    <source>
        <dbReference type="EMBL" id="AMU86651.1"/>
    </source>
</evidence>
<protein>
    <recommendedName>
        <fullName evidence="3">DnaB/C C-terminal domain-containing protein</fullName>
    </recommendedName>
</protein>
<dbReference type="Proteomes" id="UP000076394">
    <property type="component" value="Chromosome"/>
</dbReference>
<dbReference type="PATRIC" id="fig|61435.8.peg.823"/>
<dbReference type="InterPro" id="IPR034829">
    <property type="entry name" value="DnaD-like_sf"/>
</dbReference>
<feature type="domain" description="DnaB/C C-terminal" evidence="3">
    <location>
        <begin position="246"/>
        <end position="305"/>
    </location>
</feature>
<name>A0A142VAM1_9CHLR</name>